<dbReference type="InterPro" id="IPR011333">
    <property type="entry name" value="SKP1/BTB/POZ_sf"/>
</dbReference>
<dbReference type="Gene3D" id="3.30.710.10">
    <property type="entry name" value="Potassium Channel Kv1.1, Chain A"/>
    <property type="match status" value="1"/>
</dbReference>
<evidence type="ECO:0000313" key="4">
    <source>
        <dbReference type="Proteomes" id="UP000016934"/>
    </source>
</evidence>
<dbReference type="Pfam" id="PF00651">
    <property type="entry name" value="BTB"/>
    <property type="match status" value="1"/>
</dbReference>
<reference evidence="4" key="2">
    <citation type="journal article" date="2013" name="PLoS Genet.">
        <title>Comparative genome structure, secondary metabolite, and effector coding capacity across Cochliobolus pathogens.</title>
        <authorList>
            <person name="Condon B.J."/>
            <person name="Leng Y."/>
            <person name="Wu D."/>
            <person name="Bushley K.E."/>
            <person name="Ohm R.A."/>
            <person name="Otillar R."/>
            <person name="Martin J."/>
            <person name="Schackwitz W."/>
            <person name="Grimwood J."/>
            <person name="MohdZainudin N."/>
            <person name="Xue C."/>
            <person name="Wang R."/>
            <person name="Manning V.A."/>
            <person name="Dhillon B."/>
            <person name="Tu Z.J."/>
            <person name="Steffenson B.J."/>
            <person name="Salamov A."/>
            <person name="Sun H."/>
            <person name="Lowry S."/>
            <person name="LaButti K."/>
            <person name="Han J."/>
            <person name="Copeland A."/>
            <person name="Lindquist E."/>
            <person name="Barry K."/>
            <person name="Schmutz J."/>
            <person name="Baker S.E."/>
            <person name="Ciuffetti L.M."/>
            <person name="Grigoriev I.V."/>
            <person name="Zhong S."/>
            <person name="Turgeon B.G."/>
        </authorList>
    </citation>
    <scope>NUCLEOTIDE SEQUENCE [LARGE SCALE GENOMIC DNA]</scope>
    <source>
        <strain evidence="4">ND90Pr / ATCC 201652</strain>
    </source>
</reference>
<dbReference type="RefSeq" id="XP_007695128.1">
    <property type="nucleotide sequence ID" value="XM_007696938.1"/>
</dbReference>
<keyword evidence="1" id="KW-0812">Transmembrane</keyword>
<dbReference type="KEGG" id="bsc:COCSADRAFT_215652"/>
<feature type="transmembrane region" description="Helical" evidence="1">
    <location>
        <begin position="9"/>
        <end position="28"/>
    </location>
</feature>
<gene>
    <name evidence="3" type="ORF">COCSADRAFT_215652</name>
</gene>
<dbReference type="HOGENOM" id="CLU_1539899_0_0_1"/>
<dbReference type="OrthoDB" id="10555375at2759"/>
<evidence type="ECO:0000259" key="2">
    <source>
        <dbReference type="PROSITE" id="PS50097"/>
    </source>
</evidence>
<dbReference type="AlphaFoldDB" id="M2TLD3"/>
<feature type="domain" description="BTB" evidence="2">
    <location>
        <begin position="52"/>
        <end position="124"/>
    </location>
</feature>
<dbReference type="CDD" id="cd18186">
    <property type="entry name" value="BTB_POZ_ZBTB_KLHL-like"/>
    <property type="match status" value="1"/>
</dbReference>
<name>M2TLD3_COCSN</name>
<reference evidence="3 4" key="1">
    <citation type="journal article" date="2012" name="PLoS Pathog.">
        <title>Diverse lifestyles and strategies of plant pathogenesis encoded in the genomes of eighteen Dothideomycetes fungi.</title>
        <authorList>
            <person name="Ohm R.A."/>
            <person name="Feau N."/>
            <person name="Henrissat B."/>
            <person name="Schoch C.L."/>
            <person name="Horwitz B.A."/>
            <person name="Barry K.W."/>
            <person name="Condon B.J."/>
            <person name="Copeland A.C."/>
            <person name="Dhillon B."/>
            <person name="Glaser F."/>
            <person name="Hesse C.N."/>
            <person name="Kosti I."/>
            <person name="LaButti K."/>
            <person name="Lindquist E.A."/>
            <person name="Lucas S."/>
            <person name="Salamov A.A."/>
            <person name="Bradshaw R.E."/>
            <person name="Ciuffetti L."/>
            <person name="Hamelin R.C."/>
            <person name="Kema G.H.J."/>
            <person name="Lawrence C."/>
            <person name="Scott J.A."/>
            <person name="Spatafora J.W."/>
            <person name="Turgeon B.G."/>
            <person name="de Wit P.J.G.M."/>
            <person name="Zhong S."/>
            <person name="Goodwin S.B."/>
            <person name="Grigoriev I.V."/>
        </authorList>
    </citation>
    <scope>NUCLEOTIDE SEQUENCE [LARGE SCALE GENOMIC DNA]</scope>
    <source>
        <strain evidence="4">ND90Pr / ATCC 201652</strain>
    </source>
</reference>
<keyword evidence="1" id="KW-1133">Transmembrane helix</keyword>
<evidence type="ECO:0000256" key="1">
    <source>
        <dbReference type="SAM" id="Phobius"/>
    </source>
</evidence>
<dbReference type="InterPro" id="IPR000210">
    <property type="entry name" value="BTB/POZ_dom"/>
</dbReference>
<keyword evidence="4" id="KW-1185">Reference proteome</keyword>
<dbReference type="PROSITE" id="PS50097">
    <property type="entry name" value="BTB"/>
    <property type="match status" value="1"/>
</dbReference>
<evidence type="ECO:0000313" key="3">
    <source>
        <dbReference type="EMBL" id="EMD69951.1"/>
    </source>
</evidence>
<dbReference type="SUPFAM" id="SSF54695">
    <property type="entry name" value="POZ domain"/>
    <property type="match status" value="1"/>
</dbReference>
<proteinExistence type="predicted"/>
<organism evidence="3 4">
    <name type="scientific">Cochliobolus sativus (strain ND90Pr / ATCC 201652)</name>
    <name type="common">Common root rot and spot blotch fungus</name>
    <name type="synonym">Bipolaris sorokiniana</name>
    <dbReference type="NCBI Taxonomy" id="665912"/>
    <lineage>
        <taxon>Eukaryota</taxon>
        <taxon>Fungi</taxon>
        <taxon>Dikarya</taxon>
        <taxon>Ascomycota</taxon>
        <taxon>Pezizomycotina</taxon>
        <taxon>Dothideomycetes</taxon>
        <taxon>Pleosporomycetidae</taxon>
        <taxon>Pleosporales</taxon>
        <taxon>Pleosporineae</taxon>
        <taxon>Pleosporaceae</taxon>
        <taxon>Bipolaris</taxon>
    </lineage>
</organism>
<keyword evidence="1" id="KW-0472">Membrane</keyword>
<dbReference type="EMBL" id="KB445637">
    <property type="protein sequence ID" value="EMD69951.1"/>
    <property type="molecule type" value="Genomic_DNA"/>
</dbReference>
<dbReference type="PROSITE" id="PS51257">
    <property type="entry name" value="PROKAR_LIPOPROTEIN"/>
    <property type="match status" value="1"/>
</dbReference>
<protein>
    <recommendedName>
        <fullName evidence="2">BTB domain-containing protein</fullName>
    </recommendedName>
</protein>
<sequence>MTYLQVRYLAFYHFSLMIFFWFGSPFFFCSCTPAVKISSPTTLTIAILPLVADLTLQVGVDSATSTRFLVNRATLIKESVYFKNMLDGAWAEGGQNTIVLKDENPLAVQLFLAATHAAQQFLSQFIQPSECFAFATYVDKIGGVDQVSVIGSAWILGALSHLNPGDLASLLPAA</sequence>
<dbReference type="Proteomes" id="UP000016934">
    <property type="component" value="Unassembled WGS sequence"/>
</dbReference>
<dbReference type="GeneID" id="19134486"/>
<accession>M2TLD3</accession>